<dbReference type="EMBL" id="BPLQ01006642">
    <property type="protein sequence ID" value="GIY24165.1"/>
    <property type="molecule type" value="Genomic_DNA"/>
</dbReference>
<gene>
    <name evidence="1" type="ORF">CDAR_300571</name>
</gene>
<sequence>MTHRKALINSVGSRRLVSFQSSGVLWGGRQHCTIINARDSQCPNGRLLQRGQVTLMLLARLHLLNLADISTVITPADAPPEYRVWLISV</sequence>
<evidence type="ECO:0000313" key="2">
    <source>
        <dbReference type="Proteomes" id="UP001054837"/>
    </source>
</evidence>
<dbReference type="AlphaFoldDB" id="A0AAV4RR03"/>
<reference evidence="1 2" key="1">
    <citation type="submission" date="2021-06" db="EMBL/GenBank/DDBJ databases">
        <title>Caerostris darwini draft genome.</title>
        <authorList>
            <person name="Kono N."/>
            <person name="Arakawa K."/>
        </authorList>
    </citation>
    <scope>NUCLEOTIDE SEQUENCE [LARGE SCALE GENOMIC DNA]</scope>
</reference>
<dbReference type="Proteomes" id="UP001054837">
    <property type="component" value="Unassembled WGS sequence"/>
</dbReference>
<keyword evidence="2" id="KW-1185">Reference proteome</keyword>
<proteinExistence type="predicted"/>
<name>A0AAV4RR03_9ARAC</name>
<comment type="caution">
    <text evidence="1">The sequence shown here is derived from an EMBL/GenBank/DDBJ whole genome shotgun (WGS) entry which is preliminary data.</text>
</comment>
<evidence type="ECO:0000313" key="1">
    <source>
        <dbReference type="EMBL" id="GIY24165.1"/>
    </source>
</evidence>
<protein>
    <submittedName>
        <fullName evidence="1">Uncharacterized protein</fullName>
    </submittedName>
</protein>
<organism evidence="1 2">
    <name type="scientific">Caerostris darwini</name>
    <dbReference type="NCBI Taxonomy" id="1538125"/>
    <lineage>
        <taxon>Eukaryota</taxon>
        <taxon>Metazoa</taxon>
        <taxon>Ecdysozoa</taxon>
        <taxon>Arthropoda</taxon>
        <taxon>Chelicerata</taxon>
        <taxon>Arachnida</taxon>
        <taxon>Araneae</taxon>
        <taxon>Araneomorphae</taxon>
        <taxon>Entelegynae</taxon>
        <taxon>Araneoidea</taxon>
        <taxon>Araneidae</taxon>
        <taxon>Caerostris</taxon>
    </lineage>
</organism>
<accession>A0AAV4RR03</accession>